<dbReference type="RefSeq" id="WP_379599353.1">
    <property type="nucleotide sequence ID" value="NZ_JBHRTN010000026.1"/>
</dbReference>
<proteinExistence type="predicted"/>
<accession>A0ABV7G7Z4</accession>
<evidence type="ECO:0000313" key="1">
    <source>
        <dbReference type="EMBL" id="MFC3127360.1"/>
    </source>
</evidence>
<reference evidence="2" key="1">
    <citation type="journal article" date="2019" name="Int. J. Syst. Evol. Microbiol.">
        <title>The Global Catalogue of Microorganisms (GCM) 10K type strain sequencing project: providing services to taxonomists for standard genome sequencing and annotation.</title>
        <authorList>
            <consortium name="The Broad Institute Genomics Platform"/>
            <consortium name="The Broad Institute Genome Sequencing Center for Infectious Disease"/>
            <person name="Wu L."/>
            <person name="Ma J."/>
        </authorList>
    </citation>
    <scope>NUCLEOTIDE SEQUENCE [LARGE SCALE GENOMIC DNA]</scope>
    <source>
        <strain evidence="2">KCTC 52094</strain>
    </source>
</reference>
<keyword evidence="2" id="KW-1185">Reference proteome</keyword>
<dbReference type="EMBL" id="JBHRTN010000026">
    <property type="protein sequence ID" value="MFC3127360.1"/>
    <property type="molecule type" value="Genomic_DNA"/>
</dbReference>
<gene>
    <name evidence="1" type="ORF">ACFOD4_20040</name>
</gene>
<dbReference type="Proteomes" id="UP001595593">
    <property type="component" value="Unassembled WGS sequence"/>
</dbReference>
<organism evidence="1 2">
    <name type="scientific">Teichococcus globiformis</name>
    <dbReference type="NCBI Taxonomy" id="2307229"/>
    <lineage>
        <taxon>Bacteria</taxon>
        <taxon>Pseudomonadati</taxon>
        <taxon>Pseudomonadota</taxon>
        <taxon>Alphaproteobacteria</taxon>
        <taxon>Acetobacterales</taxon>
        <taxon>Roseomonadaceae</taxon>
        <taxon>Roseomonas</taxon>
    </lineage>
</organism>
<evidence type="ECO:0000313" key="2">
    <source>
        <dbReference type="Proteomes" id="UP001595593"/>
    </source>
</evidence>
<protein>
    <submittedName>
        <fullName evidence="1">Uncharacterized protein</fullName>
    </submittedName>
</protein>
<sequence>MNSLEFTHGTYTIKTFQRDGICRARAFRDGAWLRDVSDWTGATLEDSLQRMRDTLDALDSGEDEGEVLLGEAPFLREAS</sequence>
<comment type="caution">
    <text evidence="1">The sequence shown here is derived from an EMBL/GenBank/DDBJ whole genome shotgun (WGS) entry which is preliminary data.</text>
</comment>
<name>A0ABV7G7Z4_9PROT</name>